<evidence type="ECO:0000313" key="1">
    <source>
        <dbReference type="EMBL" id="SVE20413.1"/>
    </source>
</evidence>
<protein>
    <submittedName>
        <fullName evidence="1">Uncharacterized protein</fullName>
    </submittedName>
</protein>
<feature type="non-terminal residue" evidence="1">
    <location>
        <position position="1"/>
    </location>
</feature>
<accession>A0A383BKU6</accession>
<proteinExistence type="predicted"/>
<sequence>ISGFAEPVPVVRLLPEGGLIDS</sequence>
<dbReference type="EMBL" id="UINC01201189">
    <property type="protein sequence ID" value="SVE20413.1"/>
    <property type="molecule type" value="Genomic_DNA"/>
</dbReference>
<dbReference type="AlphaFoldDB" id="A0A383BKU6"/>
<gene>
    <name evidence="1" type="ORF">METZ01_LOCUS473267</name>
</gene>
<reference evidence="1" key="1">
    <citation type="submission" date="2018-05" db="EMBL/GenBank/DDBJ databases">
        <authorList>
            <person name="Lanie J.A."/>
            <person name="Ng W.-L."/>
            <person name="Kazmierczak K.M."/>
            <person name="Andrzejewski T.M."/>
            <person name="Davidsen T.M."/>
            <person name="Wayne K.J."/>
            <person name="Tettelin H."/>
            <person name="Glass J.I."/>
            <person name="Rusch D."/>
            <person name="Podicherti R."/>
            <person name="Tsui H.-C.T."/>
            <person name="Winkler M.E."/>
        </authorList>
    </citation>
    <scope>NUCLEOTIDE SEQUENCE</scope>
</reference>
<name>A0A383BKU6_9ZZZZ</name>
<organism evidence="1">
    <name type="scientific">marine metagenome</name>
    <dbReference type="NCBI Taxonomy" id="408172"/>
    <lineage>
        <taxon>unclassified sequences</taxon>
        <taxon>metagenomes</taxon>
        <taxon>ecological metagenomes</taxon>
    </lineage>
</organism>